<dbReference type="OrthoDB" id="5337308at2759"/>
<organism evidence="1 2">
    <name type="scientific">Corynespora cassiicola Philippines</name>
    <dbReference type="NCBI Taxonomy" id="1448308"/>
    <lineage>
        <taxon>Eukaryota</taxon>
        <taxon>Fungi</taxon>
        <taxon>Dikarya</taxon>
        <taxon>Ascomycota</taxon>
        <taxon>Pezizomycotina</taxon>
        <taxon>Dothideomycetes</taxon>
        <taxon>Pleosporomycetidae</taxon>
        <taxon>Pleosporales</taxon>
        <taxon>Corynesporascaceae</taxon>
        <taxon>Corynespora</taxon>
    </lineage>
</organism>
<name>A0A2T2N7H7_CORCC</name>
<proteinExistence type="predicted"/>
<protein>
    <submittedName>
        <fullName evidence="1">Uncharacterized protein</fullName>
    </submittedName>
</protein>
<reference evidence="1 2" key="1">
    <citation type="journal article" date="2018" name="Front. Microbiol.">
        <title>Genome-Wide Analysis of Corynespora cassiicola Leaf Fall Disease Putative Effectors.</title>
        <authorList>
            <person name="Lopez D."/>
            <person name="Ribeiro S."/>
            <person name="Label P."/>
            <person name="Fumanal B."/>
            <person name="Venisse J.S."/>
            <person name="Kohler A."/>
            <person name="de Oliveira R.R."/>
            <person name="Labutti K."/>
            <person name="Lipzen A."/>
            <person name="Lail K."/>
            <person name="Bauer D."/>
            <person name="Ohm R.A."/>
            <person name="Barry K.W."/>
            <person name="Spatafora J."/>
            <person name="Grigoriev I.V."/>
            <person name="Martin F.M."/>
            <person name="Pujade-Renaud V."/>
        </authorList>
    </citation>
    <scope>NUCLEOTIDE SEQUENCE [LARGE SCALE GENOMIC DNA]</scope>
    <source>
        <strain evidence="1 2">Philippines</strain>
    </source>
</reference>
<dbReference type="AlphaFoldDB" id="A0A2T2N7H7"/>
<dbReference type="EMBL" id="KZ678144">
    <property type="protein sequence ID" value="PSN61384.1"/>
    <property type="molecule type" value="Genomic_DNA"/>
</dbReference>
<keyword evidence="2" id="KW-1185">Reference proteome</keyword>
<gene>
    <name evidence="1" type="ORF">BS50DRAFT_651489</name>
</gene>
<dbReference type="Proteomes" id="UP000240883">
    <property type="component" value="Unassembled WGS sequence"/>
</dbReference>
<accession>A0A2T2N7H7</accession>
<evidence type="ECO:0000313" key="2">
    <source>
        <dbReference type="Proteomes" id="UP000240883"/>
    </source>
</evidence>
<evidence type="ECO:0000313" key="1">
    <source>
        <dbReference type="EMBL" id="PSN61384.1"/>
    </source>
</evidence>
<sequence>MEANACFEPWGLDDIDGWDESVHNGKMDSYFKLLPKFLFKAKVLLSLMKVGNQEAGQILSSNKFSIESPFQEVEDLALWGYQVHLDKDLGASPVAQQALEAIGVSNTMWWMGGQFVQSFVDFNQTFEINGEQIRPVLAEYKQTINPAEGVIIADSNMKMTTAAGASLTPELYYWSDVAFLQWKDVVNNYKFRQPGMQESVLRYVIRANITNKATLDIIEGALSTTDQEATAWPGVTFGMNTREGQALLGSPNGTGVGYLLAQHKRQLGCLTVGSVTVFLEENEGEYCLLFSIAPVA</sequence>
<dbReference type="STRING" id="1448308.A0A2T2N7H7"/>